<evidence type="ECO:0000313" key="2">
    <source>
        <dbReference type="EMBL" id="TDL95541.1"/>
    </source>
</evidence>
<evidence type="ECO:0000313" key="3">
    <source>
        <dbReference type="Proteomes" id="UP000295280"/>
    </source>
</evidence>
<feature type="transmembrane region" description="Helical" evidence="1">
    <location>
        <begin position="7"/>
        <end position="24"/>
    </location>
</feature>
<dbReference type="RefSeq" id="WP_133418388.1">
    <property type="nucleotide sequence ID" value="NZ_SCWD01000006.1"/>
</dbReference>
<proteinExistence type="predicted"/>
<name>A0A9Q8CCZ5_9STAP</name>
<keyword evidence="3" id="KW-1185">Reference proteome</keyword>
<keyword evidence="1" id="KW-0472">Membrane</keyword>
<evidence type="ECO:0000256" key="1">
    <source>
        <dbReference type="SAM" id="Phobius"/>
    </source>
</evidence>
<gene>
    <name evidence="2" type="ORF">ERX40_10180</name>
</gene>
<accession>A0A9Q8CCZ5</accession>
<dbReference type="EMBL" id="SCWD01000006">
    <property type="protein sequence ID" value="TDL95541.1"/>
    <property type="molecule type" value="Genomic_DNA"/>
</dbReference>
<dbReference type="Proteomes" id="UP000295280">
    <property type="component" value="Unassembled WGS sequence"/>
</dbReference>
<keyword evidence="1" id="KW-0812">Transmembrane</keyword>
<dbReference type="AlphaFoldDB" id="A0A9Q8CCZ5"/>
<keyword evidence="1" id="KW-1133">Transmembrane helix</keyword>
<feature type="transmembrane region" description="Helical" evidence="1">
    <location>
        <begin position="36"/>
        <end position="55"/>
    </location>
</feature>
<protein>
    <submittedName>
        <fullName evidence="2">Uncharacterized protein</fullName>
    </submittedName>
</protein>
<reference evidence="2 3" key="1">
    <citation type="submission" date="2019-01" db="EMBL/GenBank/DDBJ databases">
        <title>Draft genome sequences of the type strains of six Macrococcus species.</title>
        <authorList>
            <person name="Mazhar S."/>
            <person name="Altermann E."/>
            <person name="Hill C."/>
            <person name="Mcauliffe O."/>
        </authorList>
    </citation>
    <scope>NUCLEOTIDE SEQUENCE [LARGE SCALE GENOMIC DNA]</scope>
    <source>
        <strain evidence="2 3">ATCC 51828</strain>
    </source>
</reference>
<comment type="caution">
    <text evidence="2">The sequence shown here is derived from an EMBL/GenBank/DDBJ whole genome shotgun (WGS) entry which is preliminary data.</text>
</comment>
<sequence>MKTNDKIFILALNIAWMFFLHYLVRSNIELFQEWRPLIVPIILTVVLIIMLYFKINKDTKDKPVR</sequence>
<organism evidence="2 3">
    <name type="scientific">Macrococcus carouselicus</name>
    <dbReference type="NCBI Taxonomy" id="69969"/>
    <lineage>
        <taxon>Bacteria</taxon>
        <taxon>Bacillati</taxon>
        <taxon>Bacillota</taxon>
        <taxon>Bacilli</taxon>
        <taxon>Bacillales</taxon>
        <taxon>Staphylococcaceae</taxon>
        <taxon>Macrococcus</taxon>
    </lineage>
</organism>